<reference evidence="2 3" key="1">
    <citation type="journal article" date="2018" name="PLoS Genet.">
        <title>Population sequencing reveals clonal diversity and ancestral inbreeding in the grapevine cultivar Chardonnay.</title>
        <authorList>
            <person name="Roach M.J."/>
            <person name="Johnson D.L."/>
            <person name="Bohlmann J."/>
            <person name="van Vuuren H.J."/>
            <person name="Jones S.J."/>
            <person name="Pretorius I.S."/>
            <person name="Schmidt S.A."/>
            <person name="Borneman A.R."/>
        </authorList>
    </citation>
    <scope>NUCLEOTIDE SEQUENCE [LARGE SCALE GENOMIC DNA]</scope>
    <source>
        <strain evidence="3">cv. Chardonnay</strain>
        <tissue evidence="2">Leaf</tissue>
    </source>
</reference>
<sequence>MKYVTGTAKPLAEDDLKYEVWDAENSMVMSWLPYSMQPEINKTYCSYLLLKTFGKQCYKDYNTLKGLLLELDLCQNLYMESTTDTKKLKEIMKRERVPQFLVGLSQEIDQASGQVLGRELFSSMDEAFAYVRGEESCKEIMVGNSRNPISENSALRVSKPPLLSLENIREKARGWWTRINYGDFVTGKMIRHVELKDGLYYLEANLVNTNLSTLGSTFGTSINYGPIESSVMIPIAKNPSIESIEPTKISSTAKFPKIKNERPKTPVSNVYSKRKESTITSHVPIFDLVTVPSTIQEAIMLKPWMRKREPWKKIELCKIVEIRTGKKTIGCKRIFNIQYKANGTLESYKARLVAKGYTQTYGIDSQETFAPIAKMNAIRILLSLATNFDLPLQQFSVKINFLHTDQEVEVYMDILPRYEKESWKNKVKNSLYGLKQSPQTWFGKLMKAMVQRDYHQSQGDHTLFITL</sequence>
<organism evidence="2 3">
    <name type="scientific">Vitis vinifera</name>
    <name type="common">Grape</name>
    <dbReference type="NCBI Taxonomy" id="29760"/>
    <lineage>
        <taxon>Eukaryota</taxon>
        <taxon>Viridiplantae</taxon>
        <taxon>Streptophyta</taxon>
        <taxon>Embryophyta</taxon>
        <taxon>Tracheophyta</taxon>
        <taxon>Spermatophyta</taxon>
        <taxon>Magnoliopsida</taxon>
        <taxon>eudicotyledons</taxon>
        <taxon>Gunneridae</taxon>
        <taxon>Pentapetalae</taxon>
        <taxon>rosids</taxon>
        <taxon>Vitales</taxon>
        <taxon>Vitaceae</taxon>
        <taxon>Viteae</taxon>
        <taxon>Vitis</taxon>
    </lineage>
</organism>
<dbReference type="Proteomes" id="UP000288805">
    <property type="component" value="Unassembled WGS sequence"/>
</dbReference>
<dbReference type="InterPro" id="IPR013103">
    <property type="entry name" value="RVT_2"/>
</dbReference>
<evidence type="ECO:0000313" key="3">
    <source>
        <dbReference type="Proteomes" id="UP000288805"/>
    </source>
</evidence>
<name>A0A438GQS9_VITVI</name>
<evidence type="ECO:0000259" key="1">
    <source>
        <dbReference type="Pfam" id="PF07727"/>
    </source>
</evidence>
<dbReference type="AlphaFoldDB" id="A0A438GQS9"/>
<gene>
    <name evidence="2" type="primary">POLX_4289</name>
    <name evidence="2" type="ORF">CK203_050916</name>
</gene>
<dbReference type="PANTHER" id="PTHR43383:SF2">
    <property type="entry name" value="AMIDOHYDROLASE 2 FAMILY PROTEIN"/>
    <property type="match status" value="1"/>
</dbReference>
<dbReference type="PANTHER" id="PTHR43383">
    <property type="entry name" value="NODULIN 6"/>
    <property type="match status" value="1"/>
</dbReference>
<comment type="caution">
    <text evidence="2">The sequence shown here is derived from an EMBL/GenBank/DDBJ whole genome shotgun (WGS) entry which is preliminary data.</text>
</comment>
<dbReference type="EMBL" id="QGNW01000367">
    <property type="protein sequence ID" value="RVW74564.1"/>
    <property type="molecule type" value="Genomic_DNA"/>
</dbReference>
<protein>
    <submittedName>
        <fullName evidence="2">Retrovirus-related Pol polyprotein from transposon TNT 1-94</fullName>
    </submittedName>
</protein>
<proteinExistence type="predicted"/>
<feature type="domain" description="Reverse transcriptase Ty1/copia-type" evidence="1">
    <location>
        <begin position="318"/>
        <end position="465"/>
    </location>
</feature>
<evidence type="ECO:0000313" key="2">
    <source>
        <dbReference type="EMBL" id="RVW74564.1"/>
    </source>
</evidence>
<accession>A0A438GQS9</accession>
<dbReference type="Pfam" id="PF07727">
    <property type="entry name" value="RVT_2"/>
    <property type="match status" value="1"/>
</dbReference>